<dbReference type="STRING" id="1235802.C823_02676"/>
<dbReference type="Pfam" id="PF03432">
    <property type="entry name" value="Relaxase"/>
    <property type="match status" value="1"/>
</dbReference>
<protein>
    <recommendedName>
        <fullName evidence="2">MobA/VirD2-like nuclease domain-containing protein</fullName>
    </recommendedName>
</protein>
<comment type="caution">
    <text evidence="3">The sequence shown here is derived from an EMBL/GenBank/DDBJ whole genome shotgun (WGS) entry which is preliminary data.</text>
</comment>
<dbReference type="OrthoDB" id="9763513at2"/>
<keyword evidence="4" id="KW-1185">Reference proteome</keyword>
<dbReference type="Proteomes" id="UP000012589">
    <property type="component" value="Unassembled WGS sequence"/>
</dbReference>
<feature type="compositionally biased region" description="Basic and acidic residues" evidence="1">
    <location>
        <begin position="454"/>
        <end position="477"/>
    </location>
</feature>
<evidence type="ECO:0000259" key="2">
    <source>
        <dbReference type="Pfam" id="PF03432"/>
    </source>
</evidence>
<dbReference type="PATRIC" id="fig|1235802.3.peg.2826"/>
<evidence type="ECO:0000256" key="1">
    <source>
        <dbReference type="SAM" id="MobiDB-lite"/>
    </source>
</evidence>
<name>N2AIR9_9FIRM</name>
<dbReference type="EMBL" id="AQFT01000085">
    <property type="protein sequence ID" value="EMZ26180.1"/>
    <property type="molecule type" value="Genomic_DNA"/>
</dbReference>
<proteinExistence type="predicted"/>
<dbReference type="eggNOG" id="COG3843">
    <property type="taxonomic scope" value="Bacteria"/>
</dbReference>
<evidence type="ECO:0000313" key="4">
    <source>
        <dbReference type="Proteomes" id="UP000012589"/>
    </source>
</evidence>
<feature type="domain" description="MobA/VirD2-like nuclease" evidence="2">
    <location>
        <begin position="27"/>
        <end position="162"/>
    </location>
</feature>
<accession>N2AIR9</accession>
<gene>
    <name evidence="3" type="ORF">C823_02676</name>
</gene>
<organism evidence="3 4">
    <name type="scientific">Eubacterium plexicaudatum ASF492</name>
    <dbReference type="NCBI Taxonomy" id="1235802"/>
    <lineage>
        <taxon>Bacteria</taxon>
        <taxon>Bacillati</taxon>
        <taxon>Bacillota</taxon>
        <taxon>Clostridia</taxon>
        <taxon>Eubacteriales</taxon>
        <taxon>Eubacteriaceae</taxon>
        <taxon>Eubacterium</taxon>
    </lineage>
</organism>
<dbReference type="HOGENOM" id="CLU_031118_0_0_9"/>
<dbReference type="AlphaFoldDB" id="N2AIR9"/>
<evidence type="ECO:0000313" key="3">
    <source>
        <dbReference type="EMBL" id="EMZ26180.1"/>
    </source>
</evidence>
<feature type="region of interest" description="Disordered" evidence="1">
    <location>
        <begin position="454"/>
        <end position="483"/>
    </location>
</feature>
<dbReference type="InterPro" id="IPR005094">
    <property type="entry name" value="Endonuclease_MobA/VirD2"/>
</dbReference>
<reference evidence="3 4" key="1">
    <citation type="journal article" date="2014" name="Genome Announc.">
        <title>Draft genome sequences of the altered schaedler flora, a defined bacterial community from gnotobiotic mice.</title>
        <authorList>
            <person name="Wannemuehler M.J."/>
            <person name="Overstreet A.M."/>
            <person name="Ward D.V."/>
            <person name="Phillips G.J."/>
        </authorList>
    </citation>
    <scope>NUCLEOTIDE SEQUENCE [LARGE SCALE GENOMIC DNA]</scope>
    <source>
        <strain evidence="3 4">ASF492</strain>
    </source>
</reference>
<sequence>MATTRLIPMHKIKNQSVAYTVQERIDYAINPDKTLGTELVTTYGCDPATAANEMLLTKRAYADYTGREIPENDVLLYQIRQSFKPGEITPELAQKIGYELAMSWTKGKHQFVVATHIDHAHIHTHIIYNSTCMDGKHKYRNFIGSSFALRRASDKLCLENNLSVVENPKTGKTHYGKWLGDKKAPSFQDKLRLAIDAALAEKPKDYQAFLKLMADAGYEYKAGKQPAFKGPGQKKFTRLRSLKEGYSEGDILAVIVGEKQLSPERKKAKKIQNQHINLLVDIQAKLAEGKGAGYARWAQGFNLKQMAQTLNFLTEHKLLDYGTLCKKTDEVTARFHELSGQIKAADARMAELNTLRKHIINYAKTREVYVAYRKAGYSKKFLAEHEGDILLHKAAKKAFDEMGIKKLPAVKSIQTEYAGLLAEKKKLYPEYSAVRQEMKDLQMAKANVARLLGYEEKEKEKEKENRETPEKEKETANRTDPLL</sequence>